<evidence type="ECO:0000256" key="1">
    <source>
        <dbReference type="SAM" id="Phobius"/>
    </source>
</evidence>
<dbReference type="SUPFAM" id="SSF54523">
    <property type="entry name" value="Pili subunits"/>
    <property type="match status" value="1"/>
</dbReference>
<reference evidence="2 3" key="1">
    <citation type="submission" date="2023-02" db="EMBL/GenBank/DDBJ databases">
        <title>Genome sequence of Lentisphaera profundi SAORIC-696.</title>
        <authorList>
            <person name="Kim e."/>
            <person name="Cho J.-C."/>
            <person name="Choi A."/>
            <person name="Kang I."/>
        </authorList>
    </citation>
    <scope>NUCLEOTIDE SEQUENCE [LARGE SCALE GENOMIC DNA]</scope>
    <source>
        <strain evidence="2 3">SAORIC-696</strain>
    </source>
</reference>
<dbReference type="Proteomes" id="UP001214250">
    <property type="component" value="Chromosome 1"/>
</dbReference>
<evidence type="ECO:0000313" key="3">
    <source>
        <dbReference type="Proteomes" id="UP001214250"/>
    </source>
</evidence>
<keyword evidence="1" id="KW-1133">Transmembrane helix</keyword>
<sequence length="252" mass="27360">MNKNKFTLIELLVVIAIIGILASLLLPSLGKAREKAKIAVCLNNLKQTGFSVTMYVDDNEGYYPYAAGNSGYGWDDFLSSYDGRDLTDAQITAGAGVNGRWGATFTDRSGGADHGASYRCPLDERTDGTYILRTYGPTQKGGNGYQGIYGVWDSRNISEINSTSKVSTFAENAAPLANNNNLRIHMGCSWEFSGIQASVFELNEPYHSDLKFNFLMADGHVTKMNLIQSLVTNDGSLATTSDVSGSTWDATR</sequence>
<proteinExistence type="predicted"/>
<dbReference type="PANTHER" id="PTHR30093:SF2">
    <property type="entry name" value="TYPE II SECRETION SYSTEM PROTEIN H"/>
    <property type="match status" value="1"/>
</dbReference>
<dbReference type="InterPro" id="IPR012902">
    <property type="entry name" value="N_methyl_site"/>
</dbReference>
<accession>A0ABY7VTW5</accession>
<organism evidence="2 3">
    <name type="scientific">Lentisphaera profundi</name>
    <dbReference type="NCBI Taxonomy" id="1658616"/>
    <lineage>
        <taxon>Bacteria</taxon>
        <taxon>Pseudomonadati</taxon>
        <taxon>Lentisphaerota</taxon>
        <taxon>Lentisphaeria</taxon>
        <taxon>Lentisphaerales</taxon>
        <taxon>Lentisphaeraceae</taxon>
        <taxon>Lentisphaera</taxon>
    </lineage>
</organism>
<dbReference type="NCBIfam" id="TIGR02532">
    <property type="entry name" value="IV_pilin_GFxxxE"/>
    <property type="match status" value="1"/>
</dbReference>
<dbReference type="Gene3D" id="3.30.700.10">
    <property type="entry name" value="Glycoprotein, Type 4 Pilin"/>
    <property type="match status" value="1"/>
</dbReference>
<dbReference type="InterPro" id="IPR045584">
    <property type="entry name" value="Pilin-like"/>
</dbReference>
<keyword evidence="1" id="KW-0812">Transmembrane</keyword>
<dbReference type="EMBL" id="CP117811">
    <property type="protein sequence ID" value="WDE97204.1"/>
    <property type="molecule type" value="Genomic_DNA"/>
</dbReference>
<keyword evidence="3" id="KW-1185">Reference proteome</keyword>
<gene>
    <name evidence="2" type="ORF">PQO03_04455</name>
</gene>
<name>A0ABY7VTW5_9BACT</name>
<keyword evidence="1" id="KW-0472">Membrane</keyword>
<evidence type="ECO:0000313" key="2">
    <source>
        <dbReference type="EMBL" id="WDE97204.1"/>
    </source>
</evidence>
<dbReference type="PANTHER" id="PTHR30093">
    <property type="entry name" value="GENERAL SECRETION PATHWAY PROTEIN G"/>
    <property type="match status" value="1"/>
</dbReference>
<feature type="transmembrane region" description="Helical" evidence="1">
    <location>
        <begin position="6"/>
        <end position="26"/>
    </location>
</feature>
<protein>
    <submittedName>
        <fullName evidence="2">Type II secretion system protein</fullName>
    </submittedName>
</protein>
<dbReference type="RefSeq" id="WP_274151448.1">
    <property type="nucleotide sequence ID" value="NZ_CP117811.1"/>
</dbReference>